<gene>
    <name evidence="8 11" type="primary">gshA</name>
    <name evidence="11" type="ORF">GAGA_3194</name>
</gene>
<dbReference type="NCBIfam" id="TIGR01434">
    <property type="entry name" value="glu_cys_ligase"/>
    <property type="match status" value="1"/>
</dbReference>
<dbReference type="InterPro" id="IPR007370">
    <property type="entry name" value="Glu_cys_ligase"/>
</dbReference>
<dbReference type="PANTHER" id="PTHR38761:SF1">
    <property type="entry name" value="GLUTAMATE--CYSTEINE LIGASE"/>
    <property type="match status" value="1"/>
</dbReference>
<dbReference type="PANTHER" id="PTHR38761">
    <property type="entry name" value="GLUTAMATE--CYSTEINE LIGASE"/>
    <property type="match status" value="1"/>
</dbReference>
<organism evidence="11 12">
    <name type="scientific">Paraglaciecola agarilytica NO2</name>
    <dbReference type="NCBI Taxonomy" id="1125747"/>
    <lineage>
        <taxon>Bacteria</taxon>
        <taxon>Pseudomonadati</taxon>
        <taxon>Pseudomonadota</taxon>
        <taxon>Gammaproteobacteria</taxon>
        <taxon>Alteromonadales</taxon>
        <taxon>Alteromonadaceae</taxon>
        <taxon>Paraglaciecola</taxon>
    </lineage>
</organism>
<feature type="domain" description="Glutamate--cysteine ligase" evidence="10">
    <location>
        <begin position="10"/>
        <end position="386"/>
    </location>
</feature>
<sequence>MTDLSHSRLQCLLAPENLSLLTQIQRGIEKEGLRVTPGATIAQSKHPKALGSPLTHPCITTDYSEALLEFITPVFQNVEGCIDYLSSLHAFTVRQLDDEYLWPASMPCRLSGDESIPIAQYGNSNIGQMKHAYRQGLGNRYGRTMQSIAGIHYNFSMPDAFWVEHQQNWGDTGDLATFKSNRYFDLIRNFRRHGWLLIYLFGASPSLDKSFLEKNAQDGQNAHNLARYNNSLGLPYATSLRMSDLGYQSKAQRDLHIRYDDLPSYLHDLNRAIETRYPGYEQIGIKVNGRYRQLNSNILQIENEYYSEIRPKRVTKGTETPSQALKNRGVEYIEVRILDTNPLLPVGIDAEQIRFLDTFLLYCLMADSPVLSNEECAEIKLNQQRVALEGRNPTLQLLKNGQSFGLQHVAKQLLAEMKPFAAQLDSAHQNSMNPAVTAHSYQYALDAQMSKVENSALTPSAKLMQETQEGEEFVASMLTRAKRHQQYFLAQDNDNDLEAELHLAAVESLIQQDQIEAHEHHSFDEFLRMQYSA</sequence>
<dbReference type="EC" id="6.3.2.2" evidence="8"/>
<evidence type="ECO:0000256" key="6">
    <source>
        <dbReference type="ARBA" id="ARBA00022840"/>
    </source>
</evidence>
<dbReference type="GO" id="GO:0004357">
    <property type="term" value="F:glutamate-cysteine ligase activity"/>
    <property type="evidence" value="ECO:0007669"/>
    <property type="project" value="UniProtKB-EC"/>
</dbReference>
<keyword evidence="4 8" id="KW-0317">Glutathione biosynthesis</keyword>
<keyword evidence="6 8" id="KW-0067">ATP-binding</keyword>
<evidence type="ECO:0000256" key="3">
    <source>
        <dbReference type="ARBA" id="ARBA00022598"/>
    </source>
</evidence>
<evidence type="ECO:0000256" key="8">
    <source>
        <dbReference type="HAMAP-Rule" id="MF_00578"/>
    </source>
</evidence>
<proteinExistence type="inferred from homology"/>
<keyword evidence="3 8" id="KW-0436">Ligase</keyword>
<evidence type="ECO:0000256" key="1">
    <source>
        <dbReference type="ARBA" id="ARBA00005006"/>
    </source>
</evidence>
<keyword evidence="5 8" id="KW-0547">Nucleotide-binding</keyword>
<evidence type="ECO:0000313" key="12">
    <source>
        <dbReference type="Proteomes" id="UP000008372"/>
    </source>
</evidence>
<protein>
    <recommendedName>
        <fullName evidence="8">Glutamate--cysteine ligase</fullName>
        <ecNumber evidence="8">6.3.2.2</ecNumber>
    </recommendedName>
    <alternativeName>
        <fullName evidence="8">Gamma-ECS</fullName>
        <shortName evidence="8">GCS</shortName>
    </alternativeName>
    <alternativeName>
        <fullName evidence="8">Gamma-glutamylcysteine synthetase</fullName>
    </alternativeName>
</protein>
<dbReference type="Pfam" id="PF04262">
    <property type="entry name" value="Glu_cys_ligase"/>
    <property type="match status" value="1"/>
</dbReference>
<evidence type="ECO:0000256" key="4">
    <source>
        <dbReference type="ARBA" id="ARBA00022684"/>
    </source>
</evidence>
<accession>A0ABQ0I9R4</accession>
<evidence type="ECO:0000256" key="7">
    <source>
        <dbReference type="ARBA" id="ARBA00048819"/>
    </source>
</evidence>
<evidence type="ECO:0000256" key="5">
    <source>
        <dbReference type="ARBA" id="ARBA00022741"/>
    </source>
</evidence>
<dbReference type="EMBL" id="BAEK01000051">
    <property type="protein sequence ID" value="GAC06028.1"/>
    <property type="molecule type" value="Genomic_DNA"/>
</dbReference>
<evidence type="ECO:0000259" key="10">
    <source>
        <dbReference type="Pfam" id="PF04262"/>
    </source>
</evidence>
<dbReference type="HAMAP" id="MF_00578">
    <property type="entry name" value="Glu_cys_ligase"/>
    <property type="match status" value="1"/>
</dbReference>
<comment type="catalytic activity">
    <reaction evidence="7 8 9">
        <text>L-cysteine + L-glutamate + ATP = gamma-L-glutamyl-L-cysteine + ADP + phosphate + H(+)</text>
        <dbReference type="Rhea" id="RHEA:13285"/>
        <dbReference type="ChEBI" id="CHEBI:15378"/>
        <dbReference type="ChEBI" id="CHEBI:29985"/>
        <dbReference type="ChEBI" id="CHEBI:30616"/>
        <dbReference type="ChEBI" id="CHEBI:35235"/>
        <dbReference type="ChEBI" id="CHEBI:43474"/>
        <dbReference type="ChEBI" id="CHEBI:58173"/>
        <dbReference type="ChEBI" id="CHEBI:456216"/>
        <dbReference type="EC" id="6.3.2.2"/>
    </reaction>
</comment>
<dbReference type="Gene3D" id="3.30.590.20">
    <property type="match status" value="1"/>
</dbReference>
<dbReference type="SUPFAM" id="SSF55931">
    <property type="entry name" value="Glutamine synthetase/guanido kinase"/>
    <property type="match status" value="1"/>
</dbReference>
<evidence type="ECO:0000256" key="9">
    <source>
        <dbReference type="RuleBase" id="RU004391"/>
    </source>
</evidence>
<reference evidence="11 12" key="1">
    <citation type="journal article" date="2014" name="Environ. Microbiol.">
        <title>Comparative genomics of the marine bacterial genus Glaciecola reveals the high degree of genomic diversity and genomic characteristic for cold adaptation.</title>
        <authorList>
            <person name="Qin Q.L."/>
            <person name="Xie B.B."/>
            <person name="Yu Y."/>
            <person name="Shu Y.L."/>
            <person name="Rong J.C."/>
            <person name="Zhang Y.J."/>
            <person name="Zhao D.L."/>
            <person name="Chen X.L."/>
            <person name="Zhang X.Y."/>
            <person name="Chen B."/>
            <person name="Zhou B.C."/>
            <person name="Zhang Y.Z."/>
        </authorList>
    </citation>
    <scope>NUCLEOTIDE SEQUENCE [LARGE SCALE GENOMIC DNA]</scope>
    <source>
        <strain evidence="11 12">NO2</strain>
    </source>
</reference>
<evidence type="ECO:0000313" key="11">
    <source>
        <dbReference type="EMBL" id="GAC06028.1"/>
    </source>
</evidence>
<dbReference type="InterPro" id="IPR006334">
    <property type="entry name" value="Glut_cys_ligase"/>
</dbReference>
<name>A0ABQ0I9R4_9ALTE</name>
<comment type="pathway">
    <text evidence="1 8 9">Sulfur metabolism; glutathione biosynthesis; glutathione from L-cysteine and L-glutamate: step 1/2.</text>
</comment>
<evidence type="ECO:0000256" key="2">
    <source>
        <dbReference type="ARBA" id="ARBA00008772"/>
    </source>
</evidence>
<dbReference type="RefSeq" id="WP_008304866.1">
    <property type="nucleotide sequence ID" value="NZ_BAEK01000051.1"/>
</dbReference>
<comment type="caution">
    <text evidence="11">The sequence shown here is derived from an EMBL/GenBank/DDBJ whole genome shotgun (WGS) entry which is preliminary data.</text>
</comment>
<dbReference type="InterPro" id="IPR014746">
    <property type="entry name" value="Gln_synth/guanido_kin_cat_dom"/>
</dbReference>
<keyword evidence="12" id="KW-1185">Reference proteome</keyword>
<comment type="similarity">
    <text evidence="2 8">Belongs to the glutamate--cysteine ligase type 1 family. Type 1 subfamily.</text>
</comment>
<dbReference type="Proteomes" id="UP000008372">
    <property type="component" value="Unassembled WGS sequence"/>
</dbReference>